<feature type="domain" description="Flagellar hook-associated protein 2 N-terminal" evidence="6">
    <location>
        <begin position="11"/>
        <end position="105"/>
    </location>
</feature>
<evidence type="ECO:0000256" key="5">
    <source>
        <dbReference type="RuleBase" id="RU362066"/>
    </source>
</evidence>
<evidence type="ECO:0000256" key="1">
    <source>
        <dbReference type="ARBA" id="ARBA00009764"/>
    </source>
</evidence>
<organism evidence="8 9">
    <name type="scientific">Billgrantia antri</name>
    <dbReference type="NCBI Taxonomy" id="2846777"/>
    <lineage>
        <taxon>Bacteria</taxon>
        <taxon>Pseudomonadati</taxon>
        <taxon>Pseudomonadota</taxon>
        <taxon>Gammaproteobacteria</taxon>
        <taxon>Oceanospirillales</taxon>
        <taxon>Halomonadaceae</taxon>
        <taxon>Billgrantia</taxon>
    </lineage>
</organism>
<dbReference type="PANTHER" id="PTHR30288">
    <property type="entry name" value="FLAGELLAR CAP/ASSEMBLY PROTEIN FLID"/>
    <property type="match status" value="1"/>
</dbReference>
<keyword evidence="8" id="KW-0969">Cilium</keyword>
<dbReference type="PANTHER" id="PTHR30288:SF0">
    <property type="entry name" value="FLAGELLAR HOOK-ASSOCIATED PROTEIN 2"/>
    <property type="match status" value="1"/>
</dbReference>
<proteinExistence type="inferred from homology"/>
<dbReference type="InterPro" id="IPR010810">
    <property type="entry name" value="Flagellin_hook_IN_motif"/>
</dbReference>
<keyword evidence="8" id="KW-0282">Flagellum</keyword>
<comment type="subcellular location">
    <subcellularLocation>
        <location evidence="5">Secreted</location>
    </subcellularLocation>
    <subcellularLocation>
        <location evidence="5">Bacterial flagellum</location>
    </subcellularLocation>
</comment>
<dbReference type="Pfam" id="PF07195">
    <property type="entry name" value="FliD_C"/>
    <property type="match status" value="1"/>
</dbReference>
<evidence type="ECO:0000256" key="4">
    <source>
        <dbReference type="ARBA" id="ARBA00023143"/>
    </source>
</evidence>
<reference evidence="8 9" key="1">
    <citation type="submission" date="2021-07" db="EMBL/GenBank/DDBJ databases">
        <authorList>
            <person name="So Y."/>
        </authorList>
    </citation>
    <scope>NUCLEOTIDE SEQUENCE [LARGE SCALE GENOMIC DNA]</scope>
    <source>
        <strain evidence="8 9">Y3S6</strain>
    </source>
</reference>
<dbReference type="InterPro" id="IPR010809">
    <property type="entry name" value="FliD_C"/>
</dbReference>
<evidence type="ECO:0000313" key="9">
    <source>
        <dbReference type="Proteomes" id="UP000769617"/>
    </source>
</evidence>
<comment type="caution">
    <text evidence="8">The sequence shown here is derived from an EMBL/GenBank/DDBJ whole genome shotgun (WGS) entry which is preliminary data.</text>
</comment>
<evidence type="ECO:0000259" key="6">
    <source>
        <dbReference type="Pfam" id="PF02465"/>
    </source>
</evidence>
<comment type="subunit">
    <text evidence="2 5">Homopentamer.</text>
</comment>
<evidence type="ECO:0000313" key="8">
    <source>
        <dbReference type="EMBL" id="MBW6391409.1"/>
    </source>
</evidence>
<dbReference type="EMBL" id="JAHYCA010000003">
    <property type="protein sequence ID" value="MBW6391409.1"/>
    <property type="molecule type" value="Genomic_DNA"/>
</dbReference>
<feature type="coiled-coil region" evidence="5">
    <location>
        <begin position="391"/>
        <end position="422"/>
    </location>
</feature>
<sequence length="456" mass="47779">MATISSLGIGSGLDLNGLLDQLRSAERQKLQPIAQQKAQQEAKISAYGRLKAGVDKLQSAAQSLNDTALYQKLTASVQGDGMSASASDKASPGRYDVTVTSIATAGTLATTRVDSLETGLTDAGATLDLAFGDGSTHQVALDAGSTLEDIRDAINADEAAGVDASIINDGAGYRLVLSSRETGVDAGITGMTFAGLSTGVTLGEDAATARAGKDASLTINGIDITSATNTVEEAIQGVTLTLTPEAEGNTLSLTVARDKGSVKEAVNKWVAAYNELQSTIGRMIKPGVDGASSGELIGDRTVRTLESRMVRDLTSSVPGGDYTQLSDLGIALNKEGRLEVDEETLDAAIADSPASVASFFAGESDETGMAGQFSATLEQILDDKGMIGNAIEGAESRVESLNDRYTRMEASVERTIERYRKQFSQLDGMIAQMNQTSSYLIQQFDMMNAQLGRNNR</sequence>
<keyword evidence="9" id="KW-1185">Reference proteome</keyword>
<accession>A0ABS6ZMU7</accession>
<gene>
    <name evidence="8" type="primary">fliD</name>
    <name evidence="8" type="ORF">KPL81_09575</name>
</gene>
<keyword evidence="4 5" id="KW-0975">Bacterial flagellum</keyword>
<keyword evidence="5" id="KW-0964">Secreted</keyword>
<keyword evidence="8" id="KW-0966">Cell projection</keyword>
<comment type="function">
    <text evidence="5">Required for morphogenesis and for the elongation of the flagellar filament by facilitating polymerization of the flagellin monomers at the tip of growing filament. Forms a capping structure, which prevents flagellin subunits (transported through the central channel of the flagellum) from leaking out without polymerization at the distal end.</text>
</comment>
<feature type="domain" description="Flagellar hook-associated protein 2 C-terminal" evidence="7">
    <location>
        <begin position="212"/>
        <end position="435"/>
    </location>
</feature>
<dbReference type="Proteomes" id="UP000769617">
    <property type="component" value="Unassembled WGS sequence"/>
</dbReference>
<dbReference type="RefSeq" id="WP_219791696.1">
    <property type="nucleotide sequence ID" value="NZ_JAHYCA010000003.1"/>
</dbReference>
<keyword evidence="3 5" id="KW-0175">Coiled coil</keyword>
<dbReference type="InterPro" id="IPR003481">
    <property type="entry name" value="FliD_N"/>
</dbReference>
<evidence type="ECO:0000256" key="2">
    <source>
        <dbReference type="ARBA" id="ARBA00011255"/>
    </source>
</evidence>
<name>A0ABS6ZMU7_9GAMM</name>
<evidence type="ECO:0000259" key="7">
    <source>
        <dbReference type="Pfam" id="PF07195"/>
    </source>
</evidence>
<comment type="similarity">
    <text evidence="1 5">Belongs to the FliD family.</text>
</comment>
<protein>
    <recommendedName>
        <fullName evidence="5">Flagellar hook-associated protein 2</fullName>
        <shortName evidence="5">HAP2</shortName>
    </recommendedName>
    <alternativeName>
        <fullName evidence="5">Flagellar cap protein</fullName>
    </alternativeName>
</protein>
<dbReference type="Pfam" id="PF07196">
    <property type="entry name" value="Flagellin_IN"/>
    <property type="match status" value="1"/>
</dbReference>
<evidence type="ECO:0000256" key="3">
    <source>
        <dbReference type="ARBA" id="ARBA00023054"/>
    </source>
</evidence>
<dbReference type="Pfam" id="PF02465">
    <property type="entry name" value="FliD_N"/>
    <property type="match status" value="1"/>
</dbReference>
<dbReference type="InterPro" id="IPR040026">
    <property type="entry name" value="FliD"/>
</dbReference>